<evidence type="ECO:0000256" key="11">
    <source>
        <dbReference type="ARBA" id="ARBA00022989"/>
    </source>
</evidence>
<keyword evidence="10" id="KW-0067">ATP-binding</keyword>
<dbReference type="SMART" id="SM00388">
    <property type="entry name" value="HisKA"/>
    <property type="match status" value="1"/>
</dbReference>
<evidence type="ECO:0000256" key="2">
    <source>
        <dbReference type="ARBA" id="ARBA00004141"/>
    </source>
</evidence>
<dbReference type="EMBL" id="BMMQ01000002">
    <property type="protein sequence ID" value="GGO61894.1"/>
    <property type="molecule type" value="Genomic_DNA"/>
</dbReference>
<feature type="domain" description="Histidine kinase" evidence="15">
    <location>
        <begin position="156"/>
        <end position="366"/>
    </location>
</feature>
<evidence type="ECO:0000256" key="4">
    <source>
        <dbReference type="ARBA" id="ARBA00012438"/>
    </source>
</evidence>
<feature type="transmembrane region" description="Helical" evidence="14">
    <location>
        <begin position="20"/>
        <end position="38"/>
    </location>
</feature>
<evidence type="ECO:0000256" key="5">
    <source>
        <dbReference type="ARBA" id="ARBA00022553"/>
    </source>
</evidence>
<dbReference type="SUPFAM" id="SSF47384">
    <property type="entry name" value="Homodimeric domain of signal transducing histidine kinase"/>
    <property type="match status" value="1"/>
</dbReference>
<dbReference type="Pfam" id="PF02518">
    <property type="entry name" value="HATPase_c"/>
    <property type="match status" value="1"/>
</dbReference>
<evidence type="ECO:0000256" key="1">
    <source>
        <dbReference type="ARBA" id="ARBA00000085"/>
    </source>
</evidence>
<keyword evidence="5" id="KW-0597">Phosphoprotein</keyword>
<dbReference type="Pfam" id="PF13493">
    <property type="entry name" value="DUF4118"/>
    <property type="match status" value="1"/>
</dbReference>
<evidence type="ECO:0000256" key="7">
    <source>
        <dbReference type="ARBA" id="ARBA00022692"/>
    </source>
</evidence>
<accession>A0ABQ2N001</accession>
<dbReference type="Gene3D" id="3.30.565.10">
    <property type="entry name" value="Histidine kinase-like ATPase, C-terminal domain"/>
    <property type="match status" value="1"/>
</dbReference>
<comment type="subcellular location">
    <subcellularLocation>
        <location evidence="3">Cell membrane</location>
    </subcellularLocation>
    <subcellularLocation>
        <location evidence="2">Membrane</location>
        <topology evidence="2">Multi-pass membrane protein</topology>
    </subcellularLocation>
</comment>
<dbReference type="InterPro" id="IPR004358">
    <property type="entry name" value="Sig_transdc_His_kin-like_C"/>
</dbReference>
<dbReference type="SUPFAM" id="SSF55874">
    <property type="entry name" value="ATPase domain of HSP90 chaperone/DNA topoisomerase II/histidine kinase"/>
    <property type="match status" value="1"/>
</dbReference>
<dbReference type="CDD" id="cd00082">
    <property type="entry name" value="HisKA"/>
    <property type="match status" value="1"/>
</dbReference>
<dbReference type="InterPro" id="IPR036097">
    <property type="entry name" value="HisK_dim/P_sf"/>
</dbReference>
<organism evidence="16 17">
    <name type="scientific">Microbacterium nanhaiense</name>
    <dbReference type="NCBI Taxonomy" id="1301026"/>
    <lineage>
        <taxon>Bacteria</taxon>
        <taxon>Bacillati</taxon>
        <taxon>Actinomycetota</taxon>
        <taxon>Actinomycetes</taxon>
        <taxon>Micrococcales</taxon>
        <taxon>Microbacteriaceae</taxon>
        <taxon>Microbacterium</taxon>
    </lineage>
</organism>
<keyword evidence="8" id="KW-0547">Nucleotide-binding</keyword>
<keyword evidence="7 14" id="KW-0812">Transmembrane</keyword>
<dbReference type="SMART" id="SM00387">
    <property type="entry name" value="HATPase_c"/>
    <property type="match status" value="1"/>
</dbReference>
<proteinExistence type="predicted"/>
<keyword evidence="13 14" id="KW-0472">Membrane</keyword>
<evidence type="ECO:0000256" key="10">
    <source>
        <dbReference type="ARBA" id="ARBA00022840"/>
    </source>
</evidence>
<dbReference type="InterPro" id="IPR003661">
    <property type="entry name" value="HisK_dim/P_dom"/>
</dbReference>
<dbReference type="EC" id="2.7.13.3" evidence="4"/>
<dbReference type="Gene3D" id="1.20.120.620">
    <property type="entry name" value="Backbone structure of the membrane domain of e. Coli histidine kinase receptor kdpd"/>
    <property type="match status" value="1"/>
</dbReference>
<sequence length="370" mass="38345">MTKLRILRQTGGALGAQRTAAGFAVAVVALPVLTWALLAIRRPESITYEVLSYQLVVVAVAAVGGLWPAVTAALASGVLLDLLFVAPLFSIAIERPIHLVSIALSVAIAVLVSIIVDQAARRARAAEASAAEAAESASAAASAEAADQVRSALLSAVSHDVRRPLASAVAAIGGLRSTHGLTADDRSELLETAAESLDALTRLVTDLLDVSRAEAGVLAVSLSPLPVEDAVGAALEELQPWLGAVELDVDDARIIADPVLLQRVLVNLITNALRYSPAGRAITVANRRDGDRVRILVIDHGVGIPDDRRDAVFAPFQRAGDRDNTAGLGLGLALSRGFTEGMDGTLTLEHTPGGGATFCVLLRAADEGRS</sequence>
<evidence type="ECO:0000256" key="6">
    <source>
        <dbReference type="ARBA" id="ARBA00022679"/>
    </source>
</evidence>
<keyword evidence="11 14" id="KW-1133">Transmembrane helix</keyword>
<dbReference type="Pfam" id="PF00512">
    <property type="entry name" value="HisKA"/>
    <property type="match status" value="1"/>
</dbReference>
<dbReference type="Proteomes" id="UP000638043">
    <property type="component" value="Unassembled WGS sequence"/>
</dbReference>
<evidence type="ECO:0000256" key="3">
    <source>
        <dbReference type="ARBA" id="ARBA00004236"/>
    </source>
</evidence>
<dbReference type="InterPro" id="IPR052023">
    <property type="entry name" value="Histidine_kinase_KdpD"/>
</dbReference>
<feature type="transmembrane region" description="Helical" evidence="14">
    <location>
        <begin position="50"/>
        <end position="67"/>
    </location>
</feature>
<evidence type="ECO:0000256" key="14">
    <source>
        <dbReference type="SAM" id="Phobius"/>
    </source>
</evidence>
<evidence type="ECO:0000256" key="8">
    <source>
        <dbReference type="ARBA" id="ARBA00022741"/>
    </source>
</evidence>
<protein>
    <recommendedName>
        <fullName evidence="4">histidine kinase</fullName>
        <ecNumber evidence="4">2.7.13.3</ecNumber>
    </recommendedName>
</protein>
<keyword evidence="6" id="KW-0808">Transferase</keyword>
<keyword evidence="12" id="KW-0902">Two-component regulatory system</keyword>
<evidence type="ECO:0000313" key="17">
    <source>
        <dbReference type="Proteomes" id="UP000638043"/>
    </source>
</evidence>
<dbReference type="InterPro" id="IPR003594">
    <property type="entry name" value="HATPase_dom"/>
</dbReference>
<dbReference type="PRINTS" id="PR00344">
    <property type="entry name" value="BCTRLSENSOR"/>
</dbReference>
<comment type="catalytic activity">
    <reaction evidence="1">
        <text>ATP + protein L-histidine = ADP + protein N-phospho-L-histidine.</text>
        <dbReference type="EC" id="2.7.13.3"/>
    </reaction>
</comment>
<gene>
    <name evidence="16" type="ORF">GCM10010910_10780</name>
</gene>
<evidence type="ECO:0000256" key="9">
    <source>
        <dbReference type="ARBA" id="ARBA00022777"/>
    </source>
</evidence>
<evidence type="ECO:0000313" key="16">
    <source>
        <dbReference type="EMBL" id="GGO61894.1"/>
    </source>
</evidence>
<feature type="transmembrane region" description="Helical" evidence="14">
    <location>
        <begin position="73"/>
        <end position="92"/>
    </location>
</feature>
<evidence type="ECO:0000256" key="12">
    <source>
        <dbReference type="ARBA" id="ARBA00023012"/>
    </source>
</evidence>
<reference evidence="17" key="1">
    <citation type="journal article" date="2019" name="Int. J. Syst. Evol. Microbiol.">
        <title>The Global Catalogue of Microorganisms (GCM) 10K type strain sequencing project: providing services to taxonomists for standard genome sequencing and annotation.</title>
        <authorList>
            <consortium name="The Broad Institute Genomics Platform"/>
            <consortium name="The Broad Institute Genome Sequencing Center for Infectious Disease"/>
            <person name="Wu L."/>
            <person name="Ma J."/>
        </authorList>
    </citation>
    <scope>NUCLEOTIDE SEQUENCE [LARGE SCALE GENOMIC DNA]</scope>
    <source>
        <strain evidence="17">CGMCC 4.7181</strain>
    </source>
</reference>
<evidence type="ECO:0000259" key="15">
    <source>
        <dbReference type="PROSITE" id="PS50109"/>
    </source>
</evidence>
<evidence type="ECO:0000256" key="13">
    <source>
        <dbReference type="ARBA" id="ARBA00023136"/>
    </source>
</evidence>
<keyword evidence="17" id="KW-1185">Reference proteome</keyword>
<dbReference type="RefSeq" id="WP_188700349.1">
    <property type="nucleotide sequence ID" value="NZ_BMMQ01000002.1"/>
</dbReference>
<keyword evidence="9" id="KW-0418">Kinase</keyword>
<dbReference type="PANTHER" id="PTHR45569:SF1">
    <property type="entry name" value="SENSOR PROTEIN KDPD"/>
    <property type="match status" value="1"/>
</dbReference>
<name>A0ABQ2N001_9MICO</name>
<dbReference type="InterPro" id="IPR005467">
    <property type="entry name" value="His_kinase_dom"/>
</dbReference>
<comment type="caution">
    <text evidence="16">The sequence shown here is derived from an EMBL/GenBank/DDBJ whole genome shotgun (WGS) entry which is preliminary data.</text>
</comment>
<dbReference type="PROSITE" id="PS50109">
    <property type="entry name" value="HIS_KIN"/>
    <property type="match status" value="1"/>
</dbReference>
<dbReference type="InterPro" id="IPR038318">
    <property type="entry name" value="KdpD_sf"/>
</dbReference>
<dbReference type="Gene3D" id="1.10.287.130">
    <property type="match status" value="1"/>
</dbReference>
<feature type="transmembrane region" description="Helical" evidence="14">
    <location>
        <begin position="99"/>
        <end position="116"/>
    </location>
</feature>
<dbReference type="InterPro" id="IPR036890">
    <property type="entry name" value="HATPase_C_sf"/>
</dbReference>
<dbReference type="PANTHER" id="PTHR45569">
    <property type="entry name" value="SENSOR PROTEIN KDPD"/>
    <property type="match status" value="1"/>
</dbReference>
<dbReference type="InterPro" id="IPR025201">
    <property type="entry name" value="KdpD_TM"/>
</dbReference>
<dbReference type="CDD" id="cd00075">
    <property type="entry name" value="HATPase"/>
    <property type="match status" value="1"/>
</dbReference>